<name>A0A375ILQ0_9BURK</name>
<reference evidence="1 2" key="1">
    <citation type="submission" date="2018-01" db="EMBL/GenBank/DDBJ databases">
        <authorList>
            <person name="Gaut B.S."/>
            <person name="Morton B.R."/>
            <person name="Clegg M.T."/>
            <person name="Duvall M.R."/>
        </authorList>
    </citation>
    <scope>NUCLEOTIDE SEQUENCE [LARGE SCALE GENOMIC DNA]</scope>
    <source>
        <strain evidence="1">Cupriavidus taiwanensis LMG 19425</strain>
        <plasmid evidence="2">Plasmid ii</plasmid>
    </source>
</reference>
<geneLocation type="plasmid" evidence="1">
    <name>II</name>
</geneLocation>
<dbReference type="EMBL" id="LT991977">
    <property type="protein sequence ID" value="SPK75623.1"/>
    <property type="molecule type" value="Genomic_DNA"/>
</dbReference>
<accession>A0A375ILQ0</accession>
<evidence type="ECO:0000313" key="2">
    <source>
        <dbReference type="Proteomes" id="UP000255505"/>
    </source>
</evidence>
<evidence type="ECO:0000313" key="1">
    <source>
        <dbReference type="EMBL" id="SPK75623.1"/>
    </source>
</evidence>
<dbReference type="SMART" id="SM00882">
    <property type="entry name" value="CoA_trans"/>
    <property type="match status" value="1"/>
</dbReference>
<keyword evidence="1" id="KW-0808">Transferase</keyword>
<dbReference type="PANTHER" id="PTHR43293">
    <property type="entry name" value="ACETATE COA-TRANSFERASE YDIF"/>
    <property type="match status" value="1"/>
</dbReference>
<dbReference type="InterPro" id="IPR004165">
    <property type="entry name" value="CoA_trans_fam_I"/>
</dbReference>
<keyword evidence="1" id="KW-0614">Plasmid</keyword>
<organism evidence="1 2">
    <name type="scientific">Cupriavidus taiwanensis</name>
    <dbReference type="NCBI Taxonomy" id="164546"/>
    <lineage>
        <taxon>Bacteria</taxon>
        <taxon>Pseudomonadati</taxon>
        <taxon>Pseudomonadota</taxon>
        <taxon>Betaproteobacteria</taxon>
        <taxon>Burkholderiales</taxon>
        <taxon>Burkholderiaceae</taxon>
        <taxon>Cupriavidus</taxon>
    </lineage>
</organism>
<dbReference type="AlphaFoldDB" id="A0A375ILQ0"/>
<dbReference type="GO" id="GO:0008410">
    <property type="term" value="F:CoA-transferase activity"/>
    <property type="evidence" value="ECO:0007669"/>
    <property type="project" value="InterPro"/>
</dbReference>
<dbReference type="Proteomes" id="UP000255505">
    <property type="component" value="Plasmid II"/>
</dbReference>
<proteinExistence type="predicted"/>
<dbReference type="EC" id="2.8.3.-" evidence="1"/>
<dbReference type="SUPFAM" id="SSF100950">
    <property type="entry name" value="NagB/RpiA/CoA transferase-like"/>
    <property type="match status" value="1"/>
</dbReference>
<gene>
    <name evidence="1" type="ORF">CT19425_MP50659</name>
</gene>
<dbReference type="RefSeq" id="WP_115665316.1">
    <property type="nucleotide sequence ID" value="NZ_LT991977.1"/>
</dbReference>
<dbReference type="Gene3D" id="3.40.1080.10">
    <property type="entry name" value="Glutaconate Coenzyme A-transferase"/>
    <property type="match status" value="1"/>
</dbReference>
<dbReference type="InterPro" id="IPR037171">
    <property type="entry name" value="NagB/RpiA_transferase-like"/>
</dbReference>
<dbReference type="PANTHER" id="PTHR43293:SF3">
    <property type="entry name" value="CHOLESTEROL RING-CLEAVING HYDROLASE IPDB SUBUNIT"/>
    <property type="match status" value="1"/>
</dbReference>
<sequence>MSATYEFTRAELMIAAAARAWRDDGEVLATGIGTGPRIAAGLARLAHNPGLLLTDGEAYLVETPVPLGQREPDYQVRASGWMGYARVFDCLWGGRRHALVMPTQIDRFGQANISCLGGTHAQPKTQLLGARGFPGNSIHHANSFFVPGHSTRAFVAGEVDMVCSVGYNPARRIEGMRSFVDLRVIVTDLCVMDFGGADHAIRVRSLHPGVSLEQVQSATGFALANTPGETLPETAAPTPEELRLIAQLDPHNLRAAIVRGNPSARA</sequence>
<protein>
    <submittedName>
        <fullName evidence="1">Putative enzyme</fullName>
        <ecNumber evidence="1">2.8.3.-</ecNumber>
    </submittedName>
</protein>